<comment type="caution">
    <text evidence="1">The sequence shown here is derived from an EMBL/GenBank/DDBJ whole genome shotgun (WGS) entry which is preliminary data.</text>
</comment>
<gene>
    <name evidence="1" type="ORF">A2751_05330</name>
</gene>
<reference evidence="1 2" key="1">
    <citation type="journal article" date="2016" name="Nat. Commun.">
        <title>Thousands of microbial genomes shed light on interconnected biogeochemical processes in an aquifer system.</title>
        <authorList>
            <person name="Anantharaman K."/>
            <person name="Brown C.T."/>
            <person name="Hug L.A."/>
            <person name="Sharon I."/>
            <person name="Castelle C.J."/>
            <person name="Probst A.J."/>
            <person name="Thomas B.C."/>
            <person name="Singh A."/>
            <person name="Wilkins M.J."/>
            <person name="Karaoz U."/>
            <person name="Brodie E.L."/>
            <person name="Williams K.H."/>
            <person name="Hubbard S.S."/>
            <person name="Banfield J.F."/>
        </authorList>
    </citation>
    <scope>NUCLEOTIDE SEQUENCE [LARGE SCALE GENOMIC DNA]</scope>
</reference>
<evidence type="ECO:0000313" key="2">
    <source>
        <dbReference type="Proteomes" id="UP000176864"/>
    </source>
</evidence>
<sequence length="147" mass="17254">MPLWSPATIHFWMVVKLRFEFSEERFTAIGAKESWNPRELRAVLAQFDLLRLVTTKVTVSSRNAEFYETVCVRCEHPIDIDHPICGGCKFVPLWNADAVYGWFWINWDHNLSDSESASLRSQEFWNPGELYDRLTSLQLWPEVELIC</sequence>
<dbReference type="AlphaFoldDB" id="A0A1F5NP19"/>
<name>A0A1F5NP19_9BACT</name>
<organism evidence="1 2">
    <name type="scientific">Candidatus Doudnabacteria bacterium RIFCSPHIGHO2_01_FULL_46_14</name>
    <dbReference type="NCBI Taxonomy" id="1817824"/>
    <lineage>
        <taxon>Bacteria</taxon>
        <taxon>Candidatus Doudnaibacteriota</taxon>
    </lineage>
</organism>
<evidence type="ECO:0000313" key="1">
    <source>
        <dbReference type="EMBL" id="OGE79425.1"/>
    </source>
</evidence>
<proteinExistence type="predicted"/>
<accession>A0A1F5NP19</accession>
<dbReference type="EMBL" id="MFEK01000003">
    <property type="protein sequence ID" value="OGE79425.1"/>
    <property type="molecule type" value="Genomic_DNA"/>
</dbReference>
<protein>
    <submittedName>
        <fullName evidence="1">Uncharacterized protein</fullName>
    </submittedName>
</protein>
<dbReference type="Proteomes" id="UP000176864">
    <property type="component" value="Unassembled WGS sequence"/>
</dbReference>